<dbReference type="KEGG" id="atl:Athai_03800"/>
<gene>
    <name evidence="3" type="ORF">Athai_03800</name>
</gene>
<evidence type="ECO:0000256" key="1">
    <source>
        <dbReference type="ARBA" id="ARBA00008791"/>
    </source>
</evidence>
<dbReference type="SUPFAM" id="SSF52402">
    <property type="entry name" value="Adenine nucleotide alpha hydrolases-like"/>
    <property type="match status" value="1"/>
</dbReference>
<dbReference type="InterPro" id="IPR006015">
    <property type="entry name" value="Universal_stress_UspA"/>
</dbReference>
<dbReference type="AlphaFoldDB" id="A0A7R7DJI8"/>
<protein>
    <submittedName>
        <fullName evidence="3">Universal stress protein A</fullName>
    </submittedName>
</protein>
<keyword evidence="4" id="KW-1185">Reference proteome</keyword>
<organism evidence="3 4">
    <name type="scientific">Actinocatenispora thailandica</name>
    <dbReference type="NCBI Taxonomy" id="227318"/>
    <lineage>
        <taxon>Bacteria</taxon>
        <taxon>Bacillati</taxon>
        <taxon>Actinomycetota</taxon>
        <taxon>Actinomycetes</taxon>
        <taxon>Micromonosporales</taxon>
        <taxon>Micromonosporaceae</taxon>
        <taxon>Actinocatenispora</taxon>
    </lineage>
</organism>
<evidence type="ECO:0000313" key="4">
    <source>
        <dbReference type="Proteomes" id="UP000611640"/>
    </source>
</evidence>
<name>A0A7R7DJI8_9ACTN</name>
<dbReference type="PANTHER" id="PTHR46268:SF6">
    <property type="entry name" value="UNIVERSAL STRESS PROTEIN UP12"/>
    <property type="match status" value="1"/>
</dbReference>
<accession>A0A7R7DJI8</accession>
<dbReference type="PANTHER" id="PTHR46268">
    <property type="entry name" value="STRESS RESPONSE PROTEIN NHAX"/>
    <property type="match status" value="1"/>
</dbReference>
<evidence type="ECO:0000313" key="3">
    <source>
        <dbReference type="EMBL" id="BCJ32877.1"/>
    </source>
</evidence>
<evidence type="ECO:0000259" key="2">
    <source>
        <dbReference type="Pfam" id="PF00582"/>
    </source>
</evidence>
<dbReference type="EMBL" id="AP023355">
    <property type="protein sequence ID" value="BCJ32877.1"/>
    <property type="molecule type" value="Genomic_DNA"/>
</dbReference>
<dbReference type="InterPro" id="IPR006016">
    <property type="entry name" value="UspA"/>
</dbReference>
<sequence length="160" mass="16871">MSIASGDTRDVDEQSRYELGTDGPRVMVVGVDGSPTSLRAAAYATGLARRQGSRLIFVYVVGYPTVPGFAAGYVGPLTEAYGQVADELQHDVVDLVNARGVAASLQVRRGDPYTELVRVADDEQADAVVVGASMQAGHKLIGSLAGRLVRASRWPVTVVP</sequence>
<dbReference type="Pfam" id="PF00582">
    <property type="entry name" value="Usp"/>
    <property type="match status" value="1"/>
</dbReference>
<feature type="domain" description="UspA" evidence="2">
    <location>
        <begin position="26"/>
        <end position="160"/>
    </location>
</feature>
<dbReference type="Gene3D" id="3.40.50.620">
    <property type="entry name" value="HUPs"/>
    <property type="match status" value="1"/>
</dbReference>
<dbReference type="PRINTS" id="PR01438">
    <property type="entry name" value="UNVRSLSTRESS"/>
</dbReference>
<reference evidence="3 4" key="1">
    <citation type="submission" date="2020-08" db="EMBL/GenBank/DDBJ databases">
        <title>Whole genome shotgun sequence of Actinocatenispora thailandica NBRC 105041.</title>
        <authorList>
            <person name="Komaki H."/>
            <person name="Tamura T."/>
        </authorList>
    </citation>
    <scope>NUCLEOTIDE SEQUENCE [LARGE SCALE GENOMIC DNA]</scope>
    <source>
        <strain evidence="3 4">NBRC 105041</strain>
    </source>
</reference>
<comment type="similarity">
    <text evidence="1">Belongs to the universal stress protein A family.</text>
</comment>
<dbReference type="RefSeq" id="WP_203959857.1">
    <property type="nucleotide sequence ID" value="NZ_AP023355.1"/>
</dbReference>
<dbReference type="Proteomes" id="UP000611640">
    <property type="component" value="Chromosome"/>
</dbReference>
<dbReference type="CDD" id="cd00293">
    <property type="entry name" value="USP-like"/>
    <property type="match status" value="1"/>
</dbReference>
<proteinExistence type="inferred from homology"/>
<dbReference type="InterPro" id="IPR014729">
    <property type="entry name" value="Rossmann-like_a/b/a_fold"/>
</dbReference>